<protein>
    <submittedName>
        <fullName evidence="1">Uncharacterized protein</fullName>
    </submittedName>
</protein>
<comment type="caution">
    <text evidence="1">The sequence shown here is derived from an EMBL/GenBank/DDBJ whole genome shotgun (WGS) entry which is preliminary data.</text>
</comment>
<accession>A0ACC0YLH6</accession>
<sequence length="743" mass="82772">MVAATQQQQQQQQQQSQPQISPEEEALKRNTDCVYFLASPLTCKKGSECEYRHSEYARVNPRDCYFWLHGNCLNPKCGFRHPPLDGLLGTQTSVTTGSTFPSAHSAAAPATAATPVAHTSQNPGKQTVPCIFFQKGLCLKGDRCAFMHGPNPTTNKAPQQPAAAPATEPPSSKKAFGVLQKCTQEQKVPLANVSKAAVVPPEGNKPAPKTEIALPRITAGIERDAPPPLVSDVEFPRYKAKNIPPIINGNPLNHSSRLHQAHASDDQVFQHGKDSEEFLRESSPGFDVLVDDELRDSNYYHDEDQYGRTRGHEGRNLNSVNEYEMGHSIDYNSMADIDRETFRDARGYDIDRIQGQYAWEQHRGSSDRVLVGSHPERRSYSKAESPDQINESDLRYRLSKHRRVNGLRSVVSLDYSPDNQVEERSHRNSSRRDLHHLSTHESSLSSRLRGRIKLPRRSPVSGNDLHSEREMDRGRNRGPVSPGKPPASHQGGRLRDRIKGRVEEDYNNIGRNLRGPRMRREIMDDNNADFAGPKSLAELKPGKNAESKEQQFLGKRKSLENNQQFDGELSFKGPMPLSEILKRKRKAEGAASSGRISSIIEEDNNQKEGKESFVGSSSNTAVVGAKHGAVSTVFIEVANNKEELKSSKADAFGATEGKNEANHDEPSQLNNGSELQPEEGMIGDEAMEDHELEADDQKDGEYEYEQVDGEYNYEEGENAEAEDEYLDDEDGDDFAKKIGVMFS</sequence>
<evidence type="ECO:0000313" key="1">
    <source>
        <dbReference type="EMBL" id="KAJ0038274.1"/>
    </source>
</evidence>
<evidence type="ECO:0000313" key="2">
    <source>
        <dbReference type="Proteomes" id="UP001163603"/>
    </source>
</evidence>
<dbReference type="Proteomes" id="UP001163603">
    <property type="component" value="Chromosome 6"/>
</dbReference>
<gene>
    <name evidence="1" type="ORF">Pint_22565</name>
</gene>
<dbReference type="EMBL" id="CM047741">
    <property type="protein sequence ID" value="KAJ0038274.1"/>
    <property type="molecule type" value="Genomic_DNA"/>
</dbReference>
<proteinExistence type="predicted"/>
<organism evidence="1 2">
    <name type="scientific">Pistacia integerrima</name>
    <dbReference type="NCBI Taxonomy" id="434235"/>
    <lineage>
        <taxon>Eukaryota</taxon>
        <taxon>Viridiplantae</taxon>
        <taxon>Streptophyta</taxon>
        <taxon>Embryophyta</taxon>
        <taxon>Tracheophyta</taxon>
        <taxon>Spermatophyta</taxon>
        <taxon>Magnoliopsida</taxon>
        <taxon>eudicotyledons</taxon>
        <taxon>Gunneridae</taxon>
        <taxon>Pentapetalae</taxon>
        <taxon>rosids</taxon>
        <taxon>malvids</taxon>
        <taxon>Sapindales</taxon>
        <taxon>Anacardiaceae</taxon>
        <taxon>Pistacia</taxon>
    </lineage>
</organism>
<reference evidence="2" key="1">
    <citation type="journal article" date="2023" name="G3 (Bethesda)">
        <title>Genome assembly and association tests identify interacting loci associated with vigor, precocity, and sex in interspecific pistachio rootstocks.</title>
        <authorList>
            <person name="Palmer W."/>
            <person name="Jacygrad E."/>
            <person name="Sagayaradj S."/>
            <person name="Cavanaugh K."/>
            <person name="Han R."/>
            <person name="Bertier L."/>
            <person name="Beede B."/>
            <person name="Kafkas S."/>
            <person name="Golino D."/>
            <person name="Preece J."/>
            <person name="Michelmore R."/>
        </authorList>
    </citation>
    <scope>NUCLEOTIDE SEQUENCE [LARGE SCALE GENOMIC DNA]</scope>
</reference>
<keyword evidence="2" id="KW-1185">Reference proteome</keyword>
<name>A0ACC0YLH6_9ROSI</name>